<dbReference type="InterPro" id="IPR001296">
    <property type="entry name" value="Glyco_trans_1"/>
</dbReference>
<evidence type="ECO:0000313" key="5">
    <source>
        <dbReference type="EMBL" id="WQG87115.1"/>
    </source>
</evidence>
<dbReference type="Pfam" id="PF13439">
    <property type="entry name" value="Glyco_transf_4"/>
    <property type="match status" value="1"/>
</dbReference>
<dbReference type="Pfam" id="PF00534">
    <property type="entry name" value="Glycos_transf_1"/>
    <property type="match status" value="1"/>
</dbReference>
<protein>
    <submittedName>
        <fullName evidence="5">Glycosyltransferase family 1 protein</fullName>
    </submittedName>
    <submittedName>
        <fullName evidence="4">Glycosyltransferase involved in cell wall bisynthesis</fullName>
    </submittedName>
</protein>
<dbReference type="EMBL" id="CP140154">
    <property type="protein sequence ID" value="WQG87115.1"/>
    <property type="molecule type" value="Genomic_DNA"/>
</dbReference>
<keyword evidence="7" id="KW-1185">Reference proteome</keyword>
<dbReference type="PANTHER" id="PTHR46401:SF2">
    <property type="entry name" value="GLYCOSYLTRANSFERASE WBBK-RELATED"/>
    <property type="match status" value="1"/>
</dbReference>
<dbReference type="Proteomes" id="UP001326715">
    <property type="component" value="Chromosome"/>
</dbReference>
<reference evidence="5 7" key="2">
    <citation type="submission" date="2023-11" db="EMBL/GenBank/DDBJ databases">
        <title>MicrobeMod: A computational toolkit for identifying prokaryotic methylation and restriction-modification with nanopore sequencing.</title>
        <authorList>
            <person name="Crits-Christoph A."/>
            <person name="Kang S.C."/>
            <person name="Lee H."/>
            <person name="Ostrov N."/>
        </authorList>
    </citation>
    <scope>NUCLEOTIDE SEQUENCE [LARGE SCALE GENOMIC DNA]</scope>
    <source>
        <strain evidence="5 7">ATCC 23090</strain>
    </source>
</reference>
<reference evidence="4 6" key="1">
    <citation type="submission" date="2016-11" db="EMBL/GenBank/DDBJ databases">
        <authorList>
            <person name="Jaros S."/>
            <person name="Januszkiewicz K."/>
            <person name="Wedrychowicz H."/>
        </authorList>
    </citation>
    <scope>NUCLEOTIDE SEQUENCE [LARGE SCALE GENOMIC DNA]</scope>
    <source>
        <strain evidence="4 6">DSM 784</strain>
    </source>
</reference>
<dbReference type="InterPro" id="IPR028098">
    <property type="entry name" value="Glyco_trans_4-like_N"/>
</dbReference>
<keyword evidence="1 4" id="KW-0808">Transferase</keyword>
<evidence type="ECO:0000313" key="6">
    <source>
        <dbReference type="Proteomes" id="UP000183788"/>
    </source>
</evidence>
<dbReference type="STRING" id="1004.SAMN05661012_03918"/>
<dbReference type="SUPFAM" id="SSF53756">
    <property type="entry name" value="UDP-Glycosyltransferase/glycogen phosphorylase"/>
    <property type="match status" value="1"/>
</dbReference>
<evidence type="ECO:0000313" key="4">
    <source>
        <dbReference type="EMBL" id="SFW72353.1"/>
    </source>
</evidence>
<dbReference type="CDD" id="cd03809">
    <property type="entry name" value="GT4_MtfB-like"/>
    <property type="match status" value="1"/>
</dbReference>
<dbReference type="EMBL" id="FPIZ01000012">
    <property type="protein sequence ID" value="SFW72353.1"/>
    <property type="molecule type" value="Genomic_DNA"/>
</dbReference>
<feature type="domain" description="Glycosyltransferase subfamily 4-like N-terminal" evidence="3">
    <location>
        <begin position="86"/>
        <end position="176"/>
    </location>
</feature>
<proteinExistence type="predicted"/>
<dbReference type="AlphaFoldDB" id="A0A1K1RK99"/>
<dbReference type="RefSeq" id="WP_072362911.1">
    <property type="nucleotide sequence ID" value="NZ_CP139972.1"/>
</dbReference>
<accession>A0A1K1RK99</accession>
<dbReference type="PANTHER" id="PTHR46401">
    <property type="entry name" value="GLYCOSYLTRANSFERASE WBBK-RELATED"/>
    <property type="match status" value="1"/>
</dbReference>
<evidence type="ECO:0000313" key="7">
    <source>
        <dbReference type="Proteomes" id="UP001326715"/>
    </source>
</evidence>
<dbReference type="Gene3D" id="3.40.50.2000">
    <property type="entry name" value="Glycogen Phosphorylase B"/>
    <property type="match status" value="2"/>
</dbReference>
<name>A0A1K1RK99_9BACT</name>
<dbReference type="OrthoDB" id="9801609at2"/>
<dbReference type="Proteomes" id="UP000183788">
    <property type="component" value="Unassembled WGS sequence"/>
</dbReference>
<gene>
    <name evidence="4" type="ORF">SAMN05661012_03918</name>
    <name evidence="5" type="ORF">SR876_19535</name>
</gene>
<dbReference type="GO" id="GO:0009103">
    <property type="term" value="P:lipopolysaccharide biosynthetic process"/>
    <property type="evidence" value="ECO:0007669"/>
    <property type="project" value="TreeGrafter"/>
</dbReference>
<evidence type="ECO:0000259" key="2">
    <source>
        <dbReference type="Pfam" id="PF00534"/>
    </source>
</evidence>
<sequence>MKKIALNLLPFTERLTGTGFYTKRLIAELQQLPAEYEFELHVYNLDNANDVFAISDPAFKVVSHHFIRNRMGRIFYEQCIFPFKIKADILVSTSVVLPLLLPHHIKKVSVIHDLIPFIFKQKYGLIQGAYVKLFTKWSARMADIVITISENSQKDIIQRLGVAASRIRIVYNFVPEENEKTPATIPTITGPFIITVSTIQPGKNLIRLFEAFQPIAQEKGLKLVVVGGKGWKYDNIFAKVNELNLSEHIIFTGYVSDEQLRGYYQHALGLVYVSLYEGFGIPPLEAMIRKCPVVVSNNSSLPEVVGKAGIYVNPESVENIREGILQLFDEAVVNEKKQYMAAEVAKFDRQREAEKFLKIMKAL</sequence>
<evidence type="ECO:0000259" key="3">
    <source>
        <dbReference type="Pfam" id="PF13439"/>
    </source>
</evidence>
<dbReference type="GO" id="GO:0016757">
    <property type="term" value="F:glycosyltransferase activity"/>
    <property type="evidence" value="ECO:0007669"/>
    <property type="project" value="InterPro"/>
</dbReference>
<organism evidence="4 6">
    <name type="scientific">Chitinophaga sancti</name>
    <dbReference type="NCBI Taxonomy" id="1004"/>
    <lineage>
        <taxon>Bacteria</taxon>
        <taxon>Pseudomonadati</taxon>
        <taxon>Bacteroidota</taxon>
        <taxon>Chitinophagia</taxon>
        <taxon>Chitinophagales</taxon>
        <taxon>Chitinophagaceae</taxon>
        <taxon>Chitinophaga</taxon>
    </lineage>
</organism>
<feature type="domain" description="Glycosyl transferase family 1" evidence="2">
    <location>
        <begin position="190"/>
        <end position="340"/>
    </location>
</feature>
<evidence type="ECO:0000256" key="1">
    <source>
        <dbReference type="ARBA" id="ARBA00022679"/>
    </source>
</evidence>